<evidence type="ECO:0000256" key="1">
    <source>
        <dbReference type="SAM" id="Phobius"/>
    </source>
</evidence>
<feature type="transmembrane region" description="Helical" evidence="1">
    <location>
        <begin position="12"/>
        <end position="31"/>
    </location>
</feature>
<evidence type="ECO:0000313" key="4">
    <source>
        <dbReference type="Proteomes" id="UP000606991"/>
    </source>
</evidence>
<dbReference type="Pfam" id="PF07811">
    <property type="entry name" value="TadE"/>
    <property type="match status" value="1"/>
</dbReference>
<sequence length="157" mass="15868">MSGQATVEFGLVIGVVLLLILGAVQVGLYAVERNNALSATEQGVLTAVSAQSSPAGRPAAAEAVFTAISIQLDAGLFGAHAVRSDAVGGVCPALSPTWPVGEVHVCSQYNAATGTVTVSVRGWVPALVPPHFGISGGRDWALGLDLHEVAHVATFSA</sequence>
<keyword evidence="1" id="KW-1133">Transmembrane helix</keyword>
<dbReference type="InterPro" id="IPR012495">
    <property type="entry name" value="TadE-like_dom"/>
</dbReference>
<evidence type="ECO:0000313" key="3">
    <source>
        <dbReference type="EMBL" id="MBJ7595972.1"/>
    </source>
</evidence>
<protein>
    <submittedName>
        <fullName evidence="3">Pilus assembly protein</fullName>
    </submittedName>
</protein>
<organism evidence="3 4">
    <name type="scientific">Candidatus Aeolococcus gillhamiae</name>
    <dbReference type="NCBI Taxonomy" id="3127015"/>
    <lineage>
        <taxon>Bacteria</taxon>
        <taxon>Bacillati</taxon>
        <taxon>Candidatus Dormiibacterota</taxon>
        <taxon>Candidatus Dormibacteria</taxon>
        <taxon>Candidatus Aeolococcales</taxon>
        <taxon>Candidatus Aeolococcaceae</taxon>
        <taxon>Candidatus Aeolococcus</taxon>
    </lineage>
</organism>
<dbReference type="RefSeq" id="WP_337313571.1">
    <property type="nucleotide sequence ID" value="NZ_JAEKNS010000143.1"/>
</dbReference>
<feature type="domain" description="TadE-like" evidence="2">
    <location>
        <begin position="3"/>
        <end position="44"/>
    </location>
</feature>
<gene>
    <name evidence="3" type="ORF">JF886_14160</name>
</gene>
<accession>A0A934NB55</accession>
<name>A0A934NB55_9BACT</name>
<keyword evidence="1" id="KW-0472">Membrane</keyword>
<reference evidence="3 4" key="1">
    <citation type="submission" date="2020-10" db="EMBL/GenBank/DDBJ databases">
        <title>Ca. Dormibacterota MAGs.</title>
        <authorList>
            <person name="Montgomery K."/>
        </authorList>
    </citation>
    <scope>NUCLEOTIDE SEQUENCE [LARGE SCALE GENOMIC DNA]</scope>
    <source>
        <strain evidence="3">SC8812_S17_18</strain>
    </source>
</reference>
<comment type="caution">
    <text evidence="3">The sequence shown here is derived from an EMBL/GenBank/DDBJ whole genome shotgun (WGS) entry which is preliminary data.</text>
</comment>
<proteinExistence type="predicted"/>
<keyword evidence="1" id="KW-0812">Transmembrane</keyword>
<evidence type="ECO:0000259" key="2">
    <source>
        <dbReference type="Pfam" id="PF07811"/>
    </source>
</evidence>
<dbReference type="Proteomes" id="UP000606991">
    <property type="component" value="Unassembled WGS sequence"/>
</dbReference>
<dbReference type="AlphaFoldDB" id="A0A934NB55"/>
<dbReference type="EMBL" id="JAEKNS010000143">
    <property type="protein sequence ID" value="MBJ7595972.1"/>
    <property type="molecule type" value="Genomic_DNA"/>
</dbReference>